<dbReference type="Gene3D" id="2.60.120.260">
    <property type="entry name" value="Galactose-binding domain-like"/>
    <property type="match status" value="1"/>
</dbReference>
<dbReference type="GO" id="GO:0004553">
    <property type="term" value="F:hydrolase activity, hydrolyzing O-glycosyl compounds"/>
    <property type="evidence" value="ECO:0007669"/>
    <property type="project" value="InterPro"/>
</dbReference>
<comment type="similarity">
    <text evidence="1">Belongs to the glycosyl hydrolase 43 family.</text>
</comment>
<dbReference type="AlphaFoldDB" id="A0A644WNT7"/>
<evidence type="ECO:0000256" key="3">
    <source>
        <dbReference type="ARBA" id="ARBA00023277"/>
    </source>
</evidence>
<sequence>MKQQAFNPFLPSNEYIPDGEPHVFGDRAYLYGSHDRFGGKLFCLNDYVCWSAPVDDLSSWRCEGVIYRKSDDPKNSKGKRPLYAPDVQRGRDGRYYLYYSVMLSGIISVAVSDSPAGPFSFYGFVKYPNGHVIGTKRGDLFQFDPGVLVDDDGRVYLYSGNGLRKMLGKTGNAVHNFFRLADGGYCMELEPDMITVKTAPSKLFPQYGDNVCSFAGHEFFEASSIRKANGRYYFIYSSYHSHELCYALSDRPDGGFRFGGTLISNGDVFLNGRMEKDALNYMGNNHGSIESIGGRWYVFYHRQTNRSHFARQACAEEIVLLPDGLIRQAEMTSCGLNGGPLADTGTYPARIACNLFSKDGAVVYSPRQNDLPGHPYFTQDQPDGEPGEQYIAGMTDGATAGFKYFRFSQPREVCVTVRGNGSGKLLVKTEPHGAAVSEIEIEAGGQYGAFSARLDAEPGVRALYFTFAGMGTIDFLDFSLR</sequence>
<name>A0A644WNT7_9ZZZZ</name>
<dbReference type="PANTHER" id="PTHR43772:SF2">
    <property type="entry name" value="PUTATIVE (AFU_ORTHOLOGUE AFUA_2G04480)-RELATED"/>
    <property type="match status" value="1"/>
</dbReference>
<protein>
    <submittedName>
        <fullName evidence="5">Xylosidase/arabinosidase</fullName>
    </submittedName>
</protein>
<evidence type="ECO:0000256" key="4">
    <source>
        <dbReference type="ARBA" id="ARBA00023295"/>
    </source>
</evidence>
<dbReference type="InterPro" id="IPR023296">
    <property type="entry name" value="Glyco_hydro_beta-prop_sf"/>
</dbReference>
<keyword evidence="2" id="KW-0378">Hydrolase</keyword>
<keyword evidence="3" id="KW-0119">Carbohydrate metabolism</keyword>
<organism evidence="5">
    <name type="scientific">bioreactor metagenome</name>
    <dbReference type="NCBI Taxonomy" id="1076179"/>
    <lineage>
        <taxon>unclassified sequences</taxon>
        <taxon>metagenomes</taxon>
        <taxon>ecological metagenomes</taxon>
    </lineage>
</organism>
<dbReference type="SUPFAM" id="SSF75005">
    <property type="entry name" value="Arabinanase/levansucrase/invertase"/>
    <property type="match status" value="1"/>
</dbReference>
<dbReference type="InterPro" id="IPR052176">
    <property type="entry name" value="Glycosyl_Hydrlase_43_Enz"/>
</dbReference>
<keyword evidence="4" id="KW-0326">Glycosidase</keyword>
<evidence type="ECO:0000256" key="2">
    <source>
        <dbReference type="ARBA" id="ARBA00022801"/>
    </source>
</evidence>
<accession>A0A644WNT7</accession>
<evidence type="ECO:0000256" key="1">
    <source>
        <dbReference type="ARBA" id="ARBA00009865"/>
    </source>
</evidence>
<dbReference type="EMBL" id="VSSQ01001121">
    <property type="protein sequence ID" value="MPM05319.1"/>
    <property type="molecule type" value="Genomic_DNA"/>
</dbReference>
<dbReference type="Gene3D" id="2.115.10.20">
    <property type="entry name" value="Glycosyl hydrolase domain, family 43"/>
    <property type="match status" value="1"/>
</dbReference>
<dbReference type="CDD" id="cd18620">
    <property type="entry name" value="GH43_XylA-like"/>
    <property type="match status" value="1"/>
</dbReference>
<dbReference type="PANTHER" id="PTHR43772">
    <property type="entry name" value="ENDO-1,4-BETA-XYLANASE"/>
    <property type="match status" value="1"/>
</dbReference>
<comment type="caution">
    <text evidence="5">The sequence shown here is derived from an EMBL/GenBank/DDBJ whole genome shotgun (WGS) entry which is preliminary data.</text>
</comment>
<gene>
    <name evidence="5" type="primary">xylA_4</name>
    <name evidence="5" type="ORF">SDC9_51607</name>
</gene>
<dbReference type="GO" id="GO:0005975">
    <property type="term" value="P:carbohydrate metabolic process"/>
    <property type="evidence" value="ECO:0007669"/>
    <property type="project" value="InterPro"/>
</dbReference>
<evidence type="ECO:0000313" key="5">
    <source>
        <dbReference type="EMBL" id="MPM05319.1"/>
    </source>
</evidence>
<dbReference type="InterPro" id="IPR006710">
    <property type="entry name" value="Glyco_hydro_43"/>
</dbReference>
<reference evidence="5" key="1">
    <citation type="submission" date="2019-08" db="EMBL/GenBank/DDBJ databases">
        <authorList>
            <person name="Kucharzyk K."/>
            <person name="Murdoch R.W."/>
            <person name="Higgins S."/>
            <person name="Loffler F."/>
        </authorList>
    </citation>
    <scope>NUCLEOTIDE SEQUENCE</scope>
</reference>
<dbReference type="Pfam" id="PF04616">
    <property type="entry name" value="Glyco_hydro_43"/>
    <property type="match status" value="1"/>
</dbReference>
<proteinExistence type="inferred from homology"/>